<keyword evidence="1" id="KW-0472">Membrane</keyword>
<keyword evidence="1" id="KW-1133">Transmembrane helix</keyword>
<reference evidence="2 3" key="1">
    <citation type="submission" date="2010-10" db="EMBL/GenBank/DDBJ databases">
        <title>Complete sequence of Frankia sp. EuI1c.</title>
        <authorList>
            <consortium name="US DOE Joint Genome Institute"/>
            <person name="Lucas S."/>
            <person name="Copeland A."/>
            <person name="Lapidus A."/>
            <person name="Cheng J.-F."/>
            <person name="Bruce D."/>
            <person name="Goodwin L."/>
            <person name="Pitluck S."/>
            <person name="Chertkov O."/>
            <person name="Detter J.C."/>
            <person name="Han C."/>
            <person name="Tapia R."/>
            <person name="Land M."/>
            <person name="Hauser L."/>
            <person name="Jeffries C."/>
            <person name="Kyrpides N."/>
            <person name="Ivanova N."/>
            <person name="Mikhailova N."/>
            <person name="Beauchemin N."/>
            <person name="Sen A."/>
            <person name="Sur S.A."/>
            <person name="Gtari M."/>
            <person name="Wall L."/>
            <person name="Tisa L."/>
            <person name="Woyke T."/>
        </authorList>
    </citation>
    <scope>NUCLEOTIDE SEQUENCE [LARGE SCALE GENOMIC DNA]</scope>
    <source>
        <strain evidence="3">DSM 45817 / CECT 9037 / EuI1c</strain>
    </source>
</reference>
<dbReference type="EMBL" id="CP002299">
    <property type="protein sequence ID" value="ADP79094.1"/>
    <property type="molecule type" value="Genomic_DNA"/>
</dbReference>
<evidence type="ECO:0000256" key="1">
    <source>
        <dbReference type="SAM" id="Phobius"/>
    </source>
</evidence>
<proteinExistence type="predicted"/>
<protein>
    <submittedName>
        <fullName evidence="2">Uncharacterized protein</fullName>
    </submittedName>
</protein>
<dbReference type="AlphaFoldDB" id="E3IYV6"/>
<dbReference type="Proteomes" id="UP000002484">
    <property type="component" value="Chromosome"/>
</dbReference>
<dbReference type="KEGG" id="fri:FraEuI1c_1021"/>
<keyword evidence="3" id="KW-1185">Reference proteome</keyword>
<dbReference type="InParanoid" id="E3IYV6"/>
<gene>
    <name evidence="2" type="ordered locus">FraEuI1c_1021</name>
</gene>
<feature type="transmembrane region" description="Helical" evidence="1">
    <location>
        <begin position="39"/>
        <end position="58"/>
    </location>
</feature>
<organism evidence="2 3">
    <name type="scientific">Pseudofrankia inefficax (strain DSM 45817 / CECT 9037 / DDB 130130 / EuI1c)</name>
    <name type="common">Frankia inefficax</name>
    <dbReference type="NCBI Taxonomy" id="298654"/>
    <lineage>
        <taxon>Bacteria</taxon>
        <taxon>Bacillati</taxon>
        <taxon>Actinomycetota</taxon>
        <taxon>Actinomycetes</taxon>
        <taxon>Frankiales</taxon>
        <taxon>Frankiaceae</taxon>
        <taxon>Pseudofrankia</taxon>
    </lineage>
</organism>
<keyword evidence="1" id="KW-0812">Transmembrane</keyword>
<sequence>MAWPGWGARAIASGVSALAGAGAGLVTDAASRRPTLPWIAGFAVLVLLMAGSQIWLTLVDGRSPPDRRVRAGGVVVGGSSRAAIVTDVAGIRQVPGAPAGGQSVIGSGAVLVEKVSAGEIRTRVRDVEER</sequence>
<dbReference type="STRING" id="298654.FraEuI1c_1021"/>
<evidence type="ECO:0000313" key="3">
    <source>
        <dbReference type="Proteomes" id="UP000002484"/>
    </source>
</evidence>
<evidence type="ECO:0000313" key="2">
    <source>
        <dbReference type="EMBL" id="ADP79094.1"/>
    </source>
</evidence>
<accession>E3IYV6</accession>
<name>E3IYV6_PSEI1</name>
<dbReference type="HOGENOM" id="CLU_1934953_0_0_11"/>